<dbReference type="SUPFAM" id="SSF50494">
    <property type="entry name" value="Trypsin-like serine proteases"/>
    <property type="match status" value="1"/>
</dbReference>
<dbReference type="PANTHER" id="PTHR24253">
    <property type="entry name" value="TRANSMEMBRANE PROTEASE SERINE"/>
    <property type="match status" value="1"/>
</dbReference>
<dbReference type="PROSITE" id="PS00135">
    <property type="entry name" value="TRYPSIN_SER"/>
    <property type="match status" value="1"/>
</dbReference>
<dbReference type="SMART" id="SM00680">
    <property type="entry name" value="CLIP"/>
    <property type="match status" value="1"/>
</dbReference>
<dbReference type="AlphaFoldDB" id="A0AA39KK39"/>
<dbReference type="SMART" id="SM00020">
    <property type="entry name" value="Tryp_SPc"/>
    <property type="match status" value="1"/>
</dbReference>
<name>A0AA39KK39_9HYME</name>
<dbReference type="Gene3D" id="2.40.10.10">
    <property type="entry name" value="Trypsin-like serine proteases"/>
    <property type="match status" value="2"/>
</dbReference>
<dbReference type="Proteomes" id="UP001168990">
    <property type="component" value="Unassembled WGS sequence"/>
</dbReference>
<proteinExistence type="inferred from homology"/>
<evidence type="ECO:0000256" key="2">
    <source>
        <dbReference type="ARBA" id="ARBA00022723"/>
    </source>
</evidence>
<dbReference type="CDD" id="cd00190">
    <property type="entry name" value="Tryp_SPc"/>
    <property type="match status" value="1"/>
</dbReference>
<dbReference type="GO" id="GO:0046872">
    <property type="term" value="F:metal ion binding"/>
    <property type="evidence" value="ECO:0007669"/>
    <property type="project" value="UniProtKB-KW"/>
</dbReference>
<dbReference type="Pfam" id="PF17771">
    <property type="entry name" value="ADAMTS_CR_2"/>
    <property type="match status" value="1"/>
</dbReference>
<keyword evidence="4 10" id="KW-0378">Hydrolase</keyword>
<evidence type="ECO:0000256" key="9">
    <source>
        <dbReference type="ARBA" id="ARBA00024195"/>
    </source>
</evidence>
<dbReference type="EMBL" id="JAQQBS010001422">
    <property type="protein sequence ID" value="KAK0164261.1"/>
    <property type="molecule type" value="Genomic_DNA"/>
</dbReference>
<dbReference type="InterPro" id="IPR001254">
    <property type="entry name" value="Trypsin_dom"/>
</dbReference>
<dbReference type="Gene3D" id="3.30.1640.30">
    <property type="match status" value="1"/>
</dbReference>
<reference evidence="14" key="2">
    <citation type="submission" date="2023-03" db="EMBL/GenBank/DDBJ databases">
        <authorList>
            <person name="Inwood S.N."/>
            <person name="Skelly J.G."/>
            <person name="Guhlin J."/>
            <person name="Harrop T.W.R."/>
            <person name="Goldson S.G."/>
            <person name="Dearden P.K."/>
        </authorList>
    </citation>
    <scope>NUCLEOTIDE SEQUENCE</scope>
    <source>
        <strain evidence="14">Irish</strain>
        <tissue evidence="14">Whole body</tissue>
    </source>
</reference>
<keyword evidence="8" id="KW-0325">Glycoprotein</keyword>
<dbReference type="PROSITE" id="PS51888">
    <property type="entry name" value="CLIP"/>
    <property type="match status" value="1"/>
</dbReference>
<keyword evidence="6" id="KW-0862">Zinc</keyword>
<comment type="similarity">
    <text evidence="9">Belongs to the peptidase S1 family. CLIP subfamily.</text>
</comment>
<dbReference type="Gene3D" id="3.40.390.10">
    <property type="entry name" value="Collagenase (Catalytic Domain)"/>
    <property type="match status" value="1"/>
</dbReference>
<keyword evidence="7" id="KW-1015">Disulfide bond</keyword>
<keyword evidence="5 10" id="KW-0720">Serine protease</keyword>
<evidence type="ECO:0000256" key="10">
    <source>
        <dbReference type="RuleBase" id="RU363034"/>
    </source>
</evidence>
<evidence type="ECO:0000256" key="8">
    <source>
        <dbReference type="ARBA" id="ARBA00023180"/>
    </source>
</evidence>
<accession>A0AA39KK39</accession>
<protein>
    <recommendedName>
        <fullName evidence="16">CLIP domain-containing serine protease</fullName>
    </recommendedName>
</protein>
<dbReference type="InterPro" id="IPR043504">
    <property type="entry name" value="Peptidase_S1_PA_chymotrypsin"/>
</dbReference>
<dbReference type="FunFam" id="2.40.10.10:FF:000028">
    <property type="entry name" value="Serine protease easter"/>
    <property type="match status" value="1"/>
</dbReference>
<evidence type="ECO:0000256" key="4">
    <source>
        <dbReference type="ARBA" id="ARBA00022801"/>
    </source>
</evidence>
<dbReference type="GO" id="GO:0004252">
    <property type="term" value="F:serine-type endopeptidase activity"/>
    <property type="evidence" value="ECO:0007669"/>
    <property type="project" value="InterPro"/>
</dbReference>
<comment type="caution">
    <text evidence="14">The sequence shown here is derived from an EMBL/GenBank/DDBJ whole genome shotgun (WGS) entry which is preliminary data.</text>
</comment>
<evidence type="ECO:0000313" key="15">
    <source>
        <dbReference type="Proteomes" id="UP001168990"/>
    </source>
</evidence>
<feature type="chain" id="PRO_5041236740" description="CLIP domain-containing serine protease" evidence="11">
    <location>
        <begin position="30"/>
        <end position="598"/>
    </location>
</feature>
<evidence type="ECO:0000256" key="1">
    <source>
        <dbReference type="ARBA" id="ARBA00022670"/>
    </source>
</evidence>
<reference evidence="14" key="1">
    <citation type="journal article" date="2023" name="bioRxiv">
        <title>Scaffold-level genome assemblies of two parasitoid biocontrol wasps reveal the parthenogenesis mechanism and an associated novel virus.</title>
        <authorList>
            <person name="Inwood S."/>
            <person name="Skelly J."/>
            <person name="Guhlin J."/>
            <person name="Harrop T."/>
            <person name="Goldson S."/>
            <person name="Dearden P."/>
        </authorList>
    </citation>
    <scope>NUCLEOTIDE SEQUENCE</scope>
    <source>
        <strain evidence="14">Irish</strain>
        <tissue evidence="14">Whole body</tissue>
    </source>
</reference>
<dbReference type="InterPro" id="IPR038565">
    <property type="entry name" value="CLIP_sf"/>
</dbReference>
<evidence type="ECO:0000256" key="5">
    <source>
        <dbReference type="ARBA" id="ARBA00022825"/>
    </source>
</evidence>
<evidence type="ECO:0000259" key="13">
    <source>
        <dbReference type="PROSITE" id="PS51888"/>
    </source>
</evidence>
<dbReference type="InterPro" id="IPR009003">
    <property type="entry name" value="Peptidase_S1_PA"/>
</dbReference>
<dbReference type="PANTHER" id="PTHR24253:SF95">
    <property type="entry name" value="CLIP DOMAIN-CONTAINING SERINE PROTEASE"/>
    <property type="match status" value="1"/>
</dbReference>
<dbReference type="InterPro" id="IPR018114">
    <property type="entry name" value="TRYPSIN_HIS"/>
</dbReference>
<sequence>MGALSVNRLQLIMIGIIVLVMINMSTVNSQDFINCHNTIGQSGQCINVKDCQPVIELLKNQGRRITKFLRRFMCNIDNENPKVCCPSMFKLKYGPLFPPHCGIPIQDEKKKTLNGNRSNTVINILSRISGGESAKLGKQKCAWPWIAAIGYESRNNFSKIEWKCGGSLISSRHVITAAHCIRPNMLVVRLGDLNLKRDDDDARPMNFAIEKFQIHPNYNSLHKIHDIAVLRLWDDVQFNDFIKPICLPIFDELLNENFIRHTVIVIGWGATKWNKKADHLQQVQITVINQNECIKAYSNFSVTIDENFICAGGSQDKRDACKGDSGGPLMLQSNNTFYEIGIVSFGNIQYPNNLERFTRSPTLETLTLKVKINGKSKIIKLTATNQILANEHLPVWISSNEESEVYEKLHGVRISTKAGYRPMFYPHVYYYRYNFAVRDSESYEHYATIAHELAHVFNADHDKMVNWFFTHPCKRSVMGAVDCSSSYCLKWSEKTENDFKKFFNSPAHCILKNKPHSLIPSWHQKQFRFTLLQQCLCYGYKSHFEVDERYFMKNICARAMRCENDEDKVIWDLPYPIDGTACGNNKICWNEECISHQP</sequence>
<dbReference type="FunFam" id="2.40.10.10:FF:000002">
    <property type="entry name" value="Transmembrane protease serine"/>
    <property type="match status" value="1"/>
</dbReference>
<dbReference type="Pfam" id="PF00089">
    <property type="entry name" value="Trypsin"/>
    <property type="match status" value="1"/>
</dbReference>
<evidence type="ECO:0008006" key="16">
    <source>
        <dbReference type="Google" id="ProtNLM"/>
    </source>
</evidence>
<keyword evidence="15" id="KW-1185">Reference proteome</keyword>
<dbReference type="InterPro" id="IPR024079">
    <property type="entry name" value="MetalloPept_cat_dom_sf"/>
</dbReference>
<evidence type="ECO:0000259" key="12">
    <source>
        <dbReference type="PROSITE" id="PS50240"/>
    </source>
</evidence>
<feature type="signal peptide" evidence="11">
    <location>
        <begin position="1"/>
        <end position="29"/>
    </location>
</feature>
<keyword evidence="1 10" id="KW-0645">Protease</keyword>
<dbReference type="PROSITE" id="PS50240">
    <property type="entry name" value="TRYPSIN_DOM"/>
    <property type="match status" value="1"/>
</dbReference>
<evidence type="ECO:0000256" key="7">
    <source>
        <dbReference type="ARBA" id="ARBA00023157"/>
    </source>
</evidence>
<keyword evidence="2" id="KW-0479">Metal-binding</keyword>
<evidence type="ECO:0000256" key="6">
    <source>
        <dbReference type="ARBA" id="ARBA00022833"/>
    </source>
</evidence>
<evidence type="ECO:0000256" key="11">
    <source>
        <dbReference type="SAM" id="SignalP"/>
    </source>
</evidence>
<dbReference type="SUPFAM" id="SSF55486">
    <property type="entry name" value="Metalloproteases ('zincins'), catalytic domain"/>
    <property type="match status" value="1"/>
</dbReference>
<dbReference type="GO" id="GO:0008237">
    <property type="term" value="F:metallopeptidase activity"/>
    <property type="evidence" value="ECO:0007669"/>
    <property type="project" value="InterPro"/>
</dbReference>
<dbReference type="PROSITE" id="PS00134">
    <property type="entry name" value="TRYPSIN_HIS"/>
    <property type="match status" value="1"/>
</dbReference>
<dbReference type="Gene3D" id="3.40.1620.60">
    <property type="match status" value="1"/>
</dbReference>
<feature type="domain" description="Peptidase S1" evidence="12">
    <location>
        <begin position="128"/>
        <end position="402"/>
    </location>
</feature>
<feature type="domain" description="Clip" evidence="13">
    <location>
        <begin position="34"/>
        <end position="85"/>
    </location>
</feature>
<dbReference type="Pfam" id="PF12032">
    <property type="entry name" value="CLIP"/>
    <property type="match status" value="1"/>
</dbReference>
<dbReference type="InterPro" id="IPR022700">
    <property type="entry name" value="CLIP"/>
</dbReference>
<keyword evidence="3 11" id="KW-0732">Signal</keyword>
<dbReference type="InterPro" id="IPR001314">
    <property type="entry name" value="Peptidase_S1A"/>
</dbReference>
<dbReference type="GO" id="GO:0006508">
    <property type="term" value="P:proteolysis"/>
    <property type="evidence" value="ECO:0007669"/>
    <property type="project" value="UniProtKB-KW"/>
</dbReference>
<dbReference type="PRINTS" id="PR00722">
    <property type="entry name" value="CHYMOTRYPSIN"/>
</dbReference>
<dbReference type="InterPro" id="IPR041645">
    <property type="entry name" value="ADAMTS_CR_2"/>
</dbReference>
<evidence type="ECO:0000256" key="3">
    <source>
        <dbReference type="ARBA" id="ARBA00022729"/>
    </source>
</evidence>
<dbReference type="InterPro" id="IPR033116">
    <property type="entry name" value="TRYPSIN_SER"/>
</dbReference>
<evidence type="ECO:0000313" key="14">
    <source>
        <dbReference type="EMBL" id="KAK0164261.1"/>
    </source>
</evidence>
<organism evidence="14 15">
    <name type="scientific">Microctonus aethiopoides</name>
    <dbReference type="NCBI Taxonomy" id="144406"/>
    <lineage>
        <taxon>Eukaryota</taxon>
        <taxon>Metazoa</taxon>
        <taxon>Ecdysozoa</taxon>
        <taxon>Arthropoda</taxon>
        <taxon>Hexapoda</taxon>
        <taxon>Insecta</taxon>
        <taxon>Pterygota</taxon>
        <taxon>Neoptera</taxon>
        <taxon>Endopterygota</taxon>
        <taxon>Hymenoptera</taxon>
        <taxon>Apocrita</taxon>
        <taxon>Ichneumonoidea</taxon>
        <taxon>Braconidae</taxon>
        <taxon>Euphorinae</taxon>
        <taxon>Microctonus</taxon>
    </lineage>
</organism>
<gene>
    <name evidence="14" type="ORF">PV328_002907</name>
</gene>